<organism evidence="1">
    <name type="scientific">Tetraselmis virus 1</name>
    <dbReference type="NCBI Taxonomy" id="2060617"/>
    <lineage>
        <taxon>Viruses</taxon>
        <taxon>Varidnaviria</taxon>
        <taxon>Bamfordvirae</taxon>
        <taxon>Nucleocytoviricota</taxon>
        <taxon>Megaviricetes</taxon>
        <taxon>Imitervirales</taxon>
        <taxon>Allomimiviridae</taxon>
        <taxon>Oceanusvirus</taxon>
        <taxon>Oceanusvirus kaneohense</taxon>
    </lineage>
</organism>
<reference evidence="1" key="1">
    <citation type="journal article" date="2018" name="Virology">
        <title>A giant virus infecting green algae encodes key fermentation genes.</title>
        <authorList>
            <person name="Schvarcz C.R."/>
            <person name="Steward G.F."/>
        </authorList>
    </citation>
    <scope>NUCLEOTIDE SEQUENCE [LARGE SCALE GENOMIC DNA]</scope>
</reference>
<accession>A0A2P0VNN5</accession>
<evidence type="ECO:0000313" key="1">
    <source>
        <dbReference type="EMBL" id="AUF82480.1"/>
    </source>
</evidence>
<evidence type="ECO:0000313" key="2">
    <source>
        <dbReference type="Proteomes" id="UP000244773"/>
    </source>
</evidence>
<gene>
    <name evidence="1" type="ORF">TetV_388</name>
</gene>
<sequence length="148" mass="17543">MFVYMLNAKASIFNKQHRLKETNLGIIKGQVDNIVGTNFVEISLKETGLEQTFFDTPDNVINLEVNSSFYGGKCVFTNSVFYFQNSHTCFPSLHIRKEHLFYWKRLEWAAKILQRRWRNKLRFHVFLFTNFGDGLSIDITNRINQRIR</sequence>
<protein>
    <submittedName>
        <fullName evidence="1">Uncharacterized protein</fullName>
    </submittedName>
</protein>
<name>A0A2P0VNN5_9VIRU</name>
<keyword evidence="2" id="KW-1185">Reference proteome</keyword>
<proteinExistence type="predicted"/>
<dbReference type="EMBL" id="KY322437">
    <property type="protein sequence ID" value="AUF82480.1"/>
    <property type="molecule type" value="Genomic_DNA"/>
</dbReference>
<dbReference type="Proteomes" id="UP000244773">
    <property type="component" value="Segment"/>
</dbReference>